<evidence type="ECO:0000256" key="1">
    <source>
        <dbReference type="SAM" id="Phobius"/>
    </source>
</evidence>
<evidence type="ECO:0000313" key="2">
    <source>
        <dbReference type="EMBL" id="QQP39461.1"/>
    </source>
</evidence>
<reference evidence="3" key="1">
    <citation type="submission" date="2021-01" db="EMBL/GenBank/DDBJ databases">
        <title>Caligus Genome Assembly.</title>
        <authorList>
            <person name="Gallardo-Escarate C."/>
        </authorList>
    </citation>
    <scope>NUCLEOTIDE SEQUENCE [LARGE SCALE GENOMIC DNA]</scope>
</reference>
<dbReference type="Proteomes" id="UP000595437">
    <property type="component" value="Chromosome 14"/>
</dbReference>
<protein>
    <submittedName>
        <fullName evidence="2">Uncharacterized protein</fullName>
    </submittedName>
</protein>
<accession>A0A7T8JZ26</accession>
<feature type="transmembrane region" description="Helical" evidence="1">
    <location>
        <begin position="268"/>
        <end position="292"/>
    </location>
</feature>
<dbReference type="AlphaFoldDB" id="A0A7T8JZ26"/>
<keyword evidence="1" id="KW-1133">Transmembrane helix</keyword>
<gene>
    <name evidence="2" type="ORF">FKW44_020350</name>
</gene>
<feature type="non-terminal residue" evidence="2">
    <location>
        <position position="1"/>
    </location>
</feature>
<feature type="transmembrane region" description="Helical" evidence="1">
    <location>
        <begin position="222"/>
        <end position="247"/>
    </location>
</feature>
<dbReference type="EMBL" id="CP045903">
    <property type="protein sequence ID" value="QQP39461.1"/>
    <property type="molecule type" value="Genomic_DNA"/>
</dbReference>
<keyword evidence="3" id="KW-1185">Reference proteome</keyword>
<keyword evidence="1" id="KW-0812">Transmembrane</keyword>
<evidence type="ECO:0000313" key="3">
    <source>
        <dbReference type="Proteomes" id="UP000595437"/>
    </source>
</evidence>
<sequence length="460" mass="53267">MVLVWAHSDFPSGIENMVTDVNAVPYNYKFSGLKNRVHNLLVEHYKPEIPIEEIQSNGKSNLLVKLAKFVSDVSRNYDHKVHPYVKEGSRMIPKVREVSKNLMDLKETKFVDAPWCGDKAKCSKIQRIMSQVKNLEMLWPTQTMFDPLIDQNSDHISHEFMKMTTLAGVIRETVDNFENQVKSLREVTDTNRNGKVRQFITNISMKKVPDSLVNFKQYMQSWATSMFIISLLAMLTFQVAPLVLYLMSAYYAYKYPLGSWQSQKAIKFMSVGTTLILCGSFFLCPIMLMTVYGGAKVDMFSCEILRQPKYEKSIYELSNEYYRTLMYETFSESSQPTIQWDLATEMDLCRKGKPLYKVLHLGQMFKGTPFLRYSDVAQNTIGEFVSSINNKLEMSAKFFDPNYEEELSRFEKVMRALQDSIDLTNAFEDTWSNEIQFPLEQAEQILKELRKDTNSRTGNA</sequence>
<proteinExistence type="predicted"/>
<organism evidence="2 3">
    <name type="scientific">Caligus rogercresseyi</name>
    <name type="common">Sea louse</name>
    <dbReference type="NCBI Taxonomy" id="217165"/>
    <lineage>
        <taxon>Eukaryota</taxon>
        <taxon>Metazoa</taxon>
        <taxon>Ecdysozoa</taxon>
        <taxon>Arthropoda</taxon>
        <taxon>Crustacea</taxon>
        <taxon>Multicrustacea</taxon>
        <taxon>Hexanauplia</taxon>
        <taxon>Copepoda</taxon>
        <taxon>Siphonostomatoida</taxon>
        <taxon>Caligidae</taxon>
        <taxon>Caligus</taxon>
    </lineage>
</organism>
<name>A0A7T8JZ26_CALRO</name>
<keyword evidence="1" id="KW-0472">Membrane</keyword>